<comment type="cofactor">
    <cofactor evidence="2">
        <name>FAD</name>
        <dbReference type="ChEBI" id="CHEBI:57692"/>
    </cofactor>
</comment>
<dbReference type="SUPFAM" id="SSF51905">
    <property type="entry name" value="FAD/NAD(P)-binding domain"/>
    <property type="match status" value="1"/>
</dbReference>
<evidence type="ECO:0000259" key="5">
    <source>
        <dbReference type="Pfam" id="PF05199"/>
    </source>
</evidence>
<protein>
    <recommendedName>
        <fullName evidence="8">Glucose dehydrogenase [FAD, quinone]-like</fullName>
    </recommendedName>
</protein>
<proteinExistence type="inferred from homology"/>
<comment type="similarity">
    <text evidence="1">Belongs to the GMC oxidoreductase family.</text>
</comment>
<dbReference type="EMBL" id="JARQZJ010000004">
    <property type="protein sequence ID" value="KAK9871035.1"/>
    <property type="molecule type" value="Genomic_DNA"/>
</dbReference>
<feature type="chain" id="PRO_5043676936" description="Glucose dehydrogenase [FAD, quinone]-like" evidence="3">
    <location>
        <begin position="17"/>
        <end position="615"/>
    </location>
</feature>
<reference evidence="6 7" key="1">
    <citation type="submission" date="2023-03" db="EMBL/GenBank/DDBJ databases">
        <title>Genome insight into feeding habits of ladybird beetles.</title>
        <authorList>
            <person name="Li H.-S."/>
            <person name="Huang Y.-H."/>
            <person name="Pang H."/>
        </authorList>
    </citation>
    <scope>NUCLEOTIDE SEQUENCE [LARGE SCALE GENOMIC DNA]</scope>
    <source>
        <strain evidence="6">SYSU_2023b</strain>
        <tissue evidence="6">Whole body</tissue>
    </source>
</reference>
<dbReference type="Gene3D" id="3.30.560.10">
    <property type="entry name" value="Glucose Oxidase, domain 3"/>
    <property type="match status" value="1"/>
</dbReference>
<dbReference type="InterPro" id="IPR007867">
    <property type="entry name" value="GMC_OxRtase_C"/>
</dbReference>
<sequence length="615" mass="68653">MKILALLSLVIYLVRSQKTSNDLKVDYYVNNIEAALKAAQTYQPRKNNSDLLGNTQNSTTIDYGEFDFIVVGSGSSGSAFAARMSEIAKFNILLLEAGEFDDDLTKLPYLSTLFEISDRNWGYFSTPQQNACLGWKNRQCSFPQGKILGGSGTIDFLTYIRGNKADYDKWASLGNPGWSFNDVLPFFKKLENYQSDHINMNYRGFGGPVDVAYKIPMPNFTISSNAYSEIGIATIEDYNAQKQIGVSRIQRLTHFGERVSGSTAYVRRTFTRYNFNVTLGAFVTKILINNSTKTASGVEFVKRGITYRATARKEVIISAGVVNTPQLLMLSGIGPSNELSKHKIPVIADLPVGRGLRGNVYFDVYFSTNNTVPLISFEDGVREFLKGRGYLTGFQNSVSISFMNTRNNCTTVPNVELTYYAQETIEGQIPALINFIPEVEKFASSLNLHKDVFFEISLLHPKSRGNITLKSSNPSDFPNVNLGMFEEVDDIEVLYESAQIAKALLKTNATKYLNATLVNYDFCSDNEYDSKPYWYCAIKHVAYPSYHWSSSVKMGPKDDPNAVVDNKLRVYGIKKLRIVDRSAVPITLSGTYNPSALMIGEKAADMIKKEYGVST</sequence>
<dbReference type="GO" id="GO:0050660">
    <property type="term" value="F:flavin adenine dinucleotide binding"/>
    <property type="evidence" value="ECO:0007669"/>
    <property type="project" value="InterPro"/>
</dbReference>
<comment type="caution">
    <text evidence="6">The sequence shown here is derived from an EMBL/GenBank/DDBJ whole genome shotgun (WGS) entry which is preliminary data.</text>
</comment>
<dbReference type="Pfam" id="PF00732">
    <property type="entry name" value="GMC_oxred_N"/>
    <property type="match status" value="1"/>
</dbReference>
<keyword evidence="7" id="KW-1185">Reference proteome</keyword>
<dbReference type="PANTHER" id="PTHR11552:SF158">
    <property type="entry name" value="GH23626P-RELATED"/>
    <property type="match status" value="1"/>
</dbReference>
<feature type="domain" description="Glucose-methanol-choline oxidoreductase N-terminal" evidence="4">
    <location>
        <begin position="66"/>
        <end position="356"/>
    </location>
</feature>
<keyword evidence="3" id="KW-0732">Signal</keyword>
<dbReference type="AlphaFoldDB" id="A0AAW1TQU8"/>
<evidence type="ECO:0000313" key="6">
    <source>
        <dbReference type="EMBL" id="KAK9871035.1"/>
    </source>
</evidence>
<feature type="signal peptide" evidence="3">
    <location>
        <begin position="1"/>
        <end position="16"/>
    </location>
</feature>
<dbReference type="SUPFAM" id="SSF54373">
    <property type="entry name" value="FAD-linked reductases, C-terminal domain"/>
    <property type="match status" value="1"/>
</dbReference>
<name>A0AAW1TQU8_9CUCU</name>
<evidence type="ECO:0000256" key="2">
    <source>
        <dbReference type="PIRSR" id="PIRSR000137-2"/>
    </source>
</evidence>
<gene>
    <name evidence="6" type="ORF">WA026_009993</name>
</gene>
<evidence type="ECO:0008006" key="8">
    <source>
        <dbReference type="Google" id="ProtNLM"/>
    </source>
</evidence>
<evidence type="ECO:0000256" key="1">
    <source>
        <dbReference type="ARBA" id="ARBA00010790"/>
    </source>
</evidence>
<dbReference type="GO" id="GO:0016614">
    <property type="term" value="F:oxidoreductase activity, acting on CH-OH group of donors"/>
    <property type="evidence" value="ECO:0007669"/>
    <property type="project" value="InterPro"/>
</dbReference>
<accession>A0AAW1TQU8</accession>
<feature type="domain" description="Glucose-methanol-choline oxidoreductase C-terminal" evidence="5">
    <location>
        <begin position="461"/>
        <end position="600"/>
    </location>
</feature>
<evidence type="ECO:0000256" key="3">
    <source>
        <dbReference type="SAM" id="SignalP"/>
    </source>
</evidence>
<dbReference type="Pfam" id="PF05199">
    <property type="entry name" value="GMC_oxred_C"/>
    <property type="match status" value="1"/>
</dbReference>
<feature type="binding site" evidence="2">
    <location>
        <position position="283"/>
    </location>
    <ligand>
        <name>FAD</name>
        <dbReference type="ChEBI" id="CHEBI:57692"/>
    </ligand>
</feature>
<dbReference type="Proteomes" id="UP001431783">
    <property type="component" value="Unassembled WGS sequence"/>
</dbReference>
<dbReference type="PANTHER" id="PTHR11552">
    <property type="entry name" value="GLUCOSE-METHANOL-CHOLINE GMC OXIDOREDUCTASE"/>
    <property type="match status" value="1"/>
</dbReference>
<dbReference type="InterPro" id="IPR000172">
    <property type="entry name" value="GMC_OxRdtase_N"/>
</dbReference>
<keyword evidence="2" id="KW-0274">FAD</keyword>
<dbReference type="InterPro" id="IPR012132">
    <property type="entry name" value="GMC_OxRdtase"/>
</dbReference>
<keyword evidence="2" id="KW-0285">Flavoprotein</keyword>
<dbReference type="PIRSF" id="PIRSF000137">
    <property type="entry name" value="Alcohol_oxidase"/>
    <property type="match status" value="1"/>
</dbReference>
<dbReference type="InterPro" id="IPR036188">
    <property type="entry name" value="FAD/NAD-bd_sf"/>
</dbReference>
<evidence type="ECO:0000313" key="7">
    <source>
        <dbReference type="Proteomes" id="UP001431783"/>
    </source>
</evidence>
<organism evidence="6 7">
    <name type="scientific">Henosepilachna vigintioctopunctata</name>
    <dbReference type="NCBI Taxonomy" id="420089"/>
    <lineage>
        <taxon>Eukaryota</taxon>
        <taxon>Metazoa</taxon>
        <taxon>Ecdysozoa</taxon>
        <taxon>Arthropoda</taxon>
        <taxon>Hexapoda</taxon>
        <taxon>Insecta</taxon>
        <taxon>Pterygota</taxon>
        <taxon>Neoptera</taxon>
        <taxon>Endopterygota</taxon>
        <taxon>Coleoptera</taxon>
        <taxon>Polyphaga</taxon>
        <taxon>Cucujiformia</taxon>
        <taxon>Coccinelloidea</taxon>
        <taxon>Coccinellidae</taxon>
        <taxon>Epilachninae</taxon>
        <taxon>Epilachnini</taxon>
        <taxon>Henosepilachna</taxon>
    </lineage>
</organism>
<dbReference type="Gene3D" id="3.50.50.60">
    <property type="entry name" value="FAD/NAD(P)-binding domain"/>
    <property type="match status" value="1"/>
</dbReference>
<evidence type="ECO:0000259" key="4">
    <source>
        <dbReference type="Pfam" id="PF00732"/>
    </source>
</evidence>